<reference evidence="1 2" key="1">
    <citation type="submission" date="2016-09" db="EMBL/GenBank/DDBJ databases">
        <title>Aspergillus awamori IFM 58123T.</title>
        <authorList>
            <person name="Kusuya Y."/>
            <person name="Shimizu M."/>
            <person name="Takahashi H."/>
            <person name="Yaguchi T."/>
        </authorList>
    </citation>
    <scope>NUCLEOTIDE SEQUENCE [LARGE SCALE GENOMIC DNA]</scope>
    <source>
        <strain evidence="1 2">IFM 58123</strain>
    </source>
</reference>
<dbReference type="AlphaFoldDB" id="A0A401L149"/>
<keyword evidence="2" id="KW-1185">Reference proteome</keyword>
<proteinExistence type="predicted"/>
<gene>
    <name evidence="1" type="ORF">AAWM_08115</name>
</gene>
<dbReference type="Proteomes" id="UP000286921">
    <property type="component" value="Unassembled WGS sequence"/>
</dbReference>
<sequence length="463" mass="52471">MLGIDDESILTDFERAEQQTATPKKILDSTRSIYTSRKLRLPKDMLWGQPVLCDLGQSRIRTHNQHCTSEIPEGSCNVLYSFLMDPFFPMKLMQTRWTGGMNAFTPFPSFLLALQASQSDSHTQKFQSRMSQRMSEVSWPAGIPQIRLHLTDLDPEELAEEAKGWLLFEESHPTSNTEDGLRQRRALIEKWATASQEFRESYHSRSAGYTSAVDYPAQVLSQLAPRPNKRFLCLAPINRETHPRSYIHLVKFLILLYVHQDEWSRRHPFDLRGAGDAPRCHIPELLGCPPAATATTTLSEVLPALYLAPADYRAISMTRQGTVVFADEPDLTWFVIDAPGLATGRLTLVEYGSNGDVRVSTLRRPWNMGQTMTFEQVLGKDLDEIAESGIGGPPQYNEPLDMNLPILELLESTRLNNKFLFPGYGCRDLWVRIIKQSAPGYLELEAQGREVEFELDDLLVVDP</sequence>
<comment type="caution">
    <text evidence="1">The sequence shown here is derived from an EMBL/GenBank/DDBJ whole genome shotgun (WGS) entry which is preliminary data.</text>
</comment>
<organism evidence="1 2">
    <name type="scientific">Aspergillus awamori</name>
    <name type="common">Black koji mold</name>
    <dbReference type="NCBI Taxonomy" id="105351"/>
    <lineage>
        <taxon>Eukaryota</taxon>
        <taxon>Fungi</taxon>
        <taxon>Dikarya</taxon>
        <taxon>Ascomycota</taxon>
        <taxon>Pezizomycotina</taxon>
        <taxon>Eurotiomycetes</taxon>
        <taxon>Eurotiomycetidae</taxon>
        <taxon>Eurotiales</taxon>
        <taxon>Aspergillaceae</taxon>
        <taxon>Aspergillus</taxon>
    </lineage>
</organism>
<evidence type="ECO:0000313" key="1">
    <source>
        <dbReference type="EMBL" id="GCB25230.1"/>
    </source>
</evidence>
<name>A0A401L149_ASPAW</name>
<accession>A0A401L149</accession>
<protein>
    <submittedName>
        <fullName evidence="1">Uncharacterized protein</fullName>
    </submittedName>
</protein>
<evidence type="ECO:0000313" key="2">
    <source>
        <dbReference type="Proteomes" id="UP000286921"/>
    </source>
</evidence>
<dbReference type="EMBL" id="BDHI01000021">
    <property type="protein sequence ID" value="GCB25230.1"/>
    <property type="molecule type" value="Genomic_DNA"/>
</dbReference>
<dbReference type="STRING" id="105351.A0A401L149"/>